<dbReference type="Pfam" id="PF00589">
    <property type="entry name" value="Phage_integrase"/>
    <property type="match status" value="1"/>
</dbReference>
<dbReference type="InterPro" id="IPR010998">
    <property type="entry name" value="Integrase_recombinase_N"/>
</dbReference>
<dbReference type="AlphaFoldDB" id="A0A6M4IU56"/>
<dbReference type="NCBIfam" id="TIGR02249">
    <property type="entry name" value="integrase_gron"/>
    <property type="match status" value="1"/>
</dbReference>
<dbReference type="InterPro" id="IPR013762">
    <property type="entry name" value="Integrase-like_cat_sf"/>
</dbReference>
<name>A0A6M4IU56_9BACT</name>
<reference evidence="8 9" key="1">
    <citation type="submission" date="2020-05" db="EMBL/GenBank/DDBJ databases">
        <title>Complete genome sequence of Gemmatimonas greenlandica TET16.</title>
        <authorList>
            <person name="Zeng Y."/>
        </authorList>
    </citation>
    <scope>NUCLEOTIDE SEQUENCE [LARGE SCALE GENOMIC DNA]</scope>
    <source>
        <strain evidence="8 9">TET16</strain>
    </source>
</reference>
<evidence type="ECO:0000313" key="9">
    <source>
        <dbReference type="Proteomes" id="UP000500938"/>
    </source>
</evidence>
<dbReference type="GO" id="GO:0006310">
    <property type="term" value="P:DNA recombination"/>
    <property type="evidence" value="ECO:0007669"/>
    <property type="project" value="UniProtKB-KW"/>
</dbReference>
<dbReference type="EMBL" id="CP053085">
    <property type="protein sequence ID" value="QJR38283.1"/>
    <property type="molecule type" value="Genomic_DNA"/>
</dbReference>
<dbReference type="Pfam" id="PF13495">
    <property type="entry name" value="Phage_int_SAM_4"/>
    <property type="match status" value="1"/>
</dbReference>
<evidence type="ECO:0000256" key="3">
    <source>
        <dbReference type="ARBA" id="ARBA00023125"/>
    </source>
</evidence>
<dbReference type="PANTHER" id="PTHR30349">
    <property type="entry name" value="PHAGE INTEGRASE-RELATED"/>
    <property type="match status" value="1"/>
</dbReference>
<dbReference type="CDD" id="cd01193">
    <property type="entry name" value="INT_IntI_C"/>
    <property type="match status" value="1"/>
</dbReference>
<evidence type="ECO:0000256" key="4">
    <source>
        <dbReference type="ARBA" id="ARBA00023172"/>
    </source>
</evidence>
<dbReference type="InterPro" id="IPR044068">
    <property type="entry name" value="CB"/>
</dbReference>
<evidence type="ECO:0000259" key="6">
    <source>
        <dbReference type="PROSITE" id="PS51898"/>
    </source>
</evidence>
<dbReference type="InterPro" id="IPR011946">
    <property type="entry name" value="Integrase_integron-type"/>
</dbReference>
<dbReference type="Gene3D" id="1.10.443.10">
    <property type="entry name" value="Intergrase catalytic core"/>
    <property type="match status" value="1"/>
</dbReference>
<dbReference type="PROSITE" id="PS51900">
    <property type="entry name" value="CB"/>
    <property type="match status" value="1"/>
</dbReference>
<keyword evidence="3 5" id="KW-0238">DNA-binding</keyword>
<feature type="domain" description="Tyr recombinase" evidence="6">
    <location>
        <begin position="123"/>
        <end position="340"/>
    </location>
</feature>
<comment type="similarity">
    <text evidence="1">Belongs to the 'phage' integrase family.</text>
</comment>
<proteinExistence type="inferred from homology"/>
<dbReference type="InterPro" id="IPR004107">
    <property type="entry name" value="Integrase_SAM-like_N"/>
</dbReference>
<dbReference type="PANTHER" id="PTHR30349:SF64">
    <property type="entry name" value="PROPHAGE INTEGRASE INTD-RELATED"/>
    <property type="match status" value="1"/>
</dbReference>
<sequence length="341" mass="38534">MIAGAQRRLRGGAESVAPCVMANGETLLSVLHDRITAKHYSARTEQAYAQWVRRYVRFHGRRHPRELGEVQVRDFLTHLARDEQVSASTQNQALAALLFLYREVLALPISGMMQHLHAKRPERLPVVMTRDETQRVLQAMRGTTRLMASLMYGSGMRLMECCTLRVKDVDLTRGEIVIRSGKGQKDRVTMLPQRVLPALRVHLDRAAAQHAKDVVAGGGYVALPDALRRKLGDRASKSWPWQWIFPATRSYRDAATGERRRHHLHESVVQRDVTNAVREAQIGKRATCHTFRHSFATHLLASGSDIRTIQELLGHKDVRTTMIYTHVLNRGGLGVRSPLDS</sequence>
<keyword evidence="4" id="KW-0233">DNA recombination</keyword>
<evidence type="ECO:0000259" key="7">
    <source>
        <dbReference type="PROSITE" id="PS51900"/>
    </source>
</evidence>
<dbReference type="KEGG" id="ggr:HKW67_17315"/>
<dbReference type="Proteomes" id="UP000500938">
    <property type="component" value="Chromosome"/>
</dbReference>
<dbReference type="PROSITE" id="PS51898">
    <property type="entry name" value="TYR_RECOMBINASE"/>
    <property type="match status" value="1"/>
</dbReference>
<evidence type="ECO:0000256" key="2">
    <source>
        <dbReference type="ARBA" id="ARBA00022908"/>
    </source>
</evidence>
<dbReference type="InterPro" id="IPR002104">
    <property type="entry name" value="Integrase_catalytic"/>
</dbReference>
<protein>
    <submittedName>
        <fullName evidence="8">Integron integrase</fullName>
    </submittedName>
</protein>
<accession>A0A6M4IU56</accession>
<dbReference type="InterPro" id="IPR050090">
    <property type="entry name" value="Tyrosine_recombinase_XerCD"/>
</dbReference>
<evidence type="ECO:0000313" key="8">
    <source>
        <dbReference type="EMBL" id="QJR38283.1"/>
    </source>
</evidence>
<dbReference type="SUPFAM" id="SSF56349">
    <property type="entry name" value="DNA breaking-rejoining enzymes"/>
    <property type="match status" value="1"/>
</dbReference>
<dbReference type="GO" id="GO:0003677">
    <property type="term" value="F:DNA binding"/>
    <property type="evidence" value="ECO:0007669"/>
    <property type="project" value="UniProtKB-UniRule"/>
</dbReference>
<dbReference type="GO" id="GO:0015074">
    <property type="term" value="P:DNA integration"/>
    <property type="evidence" value="ECO:0007669"/>
    <property type="project" value="UniProtKB-KW"/>
</dbReference>
<organism evidence="8 9">
    <name type="scientific">Gemmatimonas groenlandica</name>
    <dbReference type="NCBI Taxonomy" id="2732249"/>
    <lineage>
        <taxon>Bacteria</taxon>
        <taxon>Pseudomonadati</taxon>
        <taxon>Gemmatimonadota</taxon>
        <taxon>Gemmatimonadia</taxon>
        <taxon>Gemmatimonadales</taxon>
        <taxon>Gemmatimonadaceae</taxon>
        <taxon>Gemmatimonas</taxon>
    </lineage>
</organism>
<evidence type="ECO:0000256" key="1">
    <source>
        <dbReference type="ARBA" id="ARBA00008857"/>
    </source>
</evidence>
<dbReference type="Gene3D" id="1.10.150.130">
    <property type="match status" value="1"/>
</dbReference>
<gene>
    <name evidence="8" type="ORF">HKW67_17315</name>
</gene>
<feature type="domain" description="Core-binding (CB)" evidence="7">
    <location>
        <begin position="14"/>
        <end position="105"/>
    </location>
</feature>
<evidence type="ECO:0000256" key="5">
    <source>
        <dbReference type="PROSITE-ProRule" id="PRU01248"/>
    </source>
</evidence>
<dbReference type="InterPro" id="IPR011010">
    <property type="entry name" value="DNA_brk_join_enz"/>
</dbReference>
<keyword evidence="2" id="KW-0229">DNA integration</keyword>
<keyword evidence="9" id="KW-1185">Reference proteome</keyword>